<reference evidence="2" key="1">
    <citation type="journal article" date="2019" name="bioRxiv">
        <title>The Genome of the Zebra Mussel, Dreissena polymorpha: A Resource for Invasive Species Research.</title>
        <authorList>
            <person name="McCartney M.A."/>
            <person name="Auch B."/>
            <person name="Kono T."/>
            <person name="Mallez S."/>
            <person name="Zhang Y."/>
            <person name="Obille A."/>
            <person name="Becker A."/>
            <person name="Abrahante J.E."/>
            <person name="Garbe J."/>
            <person name="Badalamenti J.P."/>
            <person name="Herman A."/>
            <person name="Mangelson H."/>
            <person name="Liachko I."/>
            <person name="Sullivan S."/>
            <person name="Sone E.D."/>
            <person name="Koren S."/>
            <person name="Silverstein K.A.T."/>
            <person name="Beckman K.B."/>
            <person name="Gohl D.M."/>
        </authorList>
    </citation>
    <scope>NUCLEOTIDE SEQUENCE</scope>
    <source>
        <strain evidence="2">Duluth1</strain>
        <tissue evidence="2">Whole animal</tissue>
    </source>
</reference>
<dbReference type="EMBL" id="JAIWYP010000016">
    <property type="protein sequence ID" value="KAH3695399.1"/>
    <property type="molecule type" value="Genomic_DNA"/>
</dbReference>
<accession>A0A9D3YBC5</accession>
<evidence type="ECO:0000313" key="2">
    <source>
        <dbReference type="EMBL" id="KAH3695399.1"/>
    </source>
</evidence>
<reference evidence="2" key="2">
    <citation type="submission" date="2020-11" db="EMBL/GenBank/DDBJ databases">
        <authorList>
            <person name="McCartney M.A."/>
            <person name="Auch B."/>
            <person name="Kono T."/>
            <person name="Mallez S."/>
            <person name="Becker A."/>
            <person name="Gohl D.M."/>
            <person name="Silverstein K.A.T."/>
            <person name="Koren S."/>
            <person name="Bechman K.B."/>
            <person name="Herman A."/>
            <person name="Abrahante J.E."/>
            <person name="Garbe J."/>
        </authorList>
    </citation>
    <scope>NUCLEOTIDE SEQUENCE</scope>
    <source>
        <strain evidence="2">Duluth1</strain>
        <tissue evidence="2">Whole animal</tissue>
    </source>
</reference>
<feature type="transmembrane region" description="Helical" evidence="1">
    <location>
        <begin position="12"/>
        <end position="35"/>
    </location>
</feature>
<dbReference type="Proteomes" id="UP000828390">
    <property type="component" value="Unassembled WGS sequence"/>
</dbReference>
<proteinExistence type="predicted"/>
<dbReference type="AlphaFoldDB" id="A0A9D3YBC5"/>
<keyword evidence="1" id="KW-1133">Transmembrane helix</keyword>
<keyword evidence="1" id="KW-0812">Transmembrane</keyword>
<evidence type="ECO:0000313" key="3">
    <source>
        <dbReference type="Proteomes" id="UP000828390"/>
    </source>
</evidence>
<sequence length="87" mass="9891">MPVLPHLLDLYYIPCYTCIPFPAMAVLPPLLYLYYLQHYICTNLHVSGTGFQVAGCSSEGLDEDADLNVDDDDSEKYGKPQYLLDWK</sequence>
<gene>
    <name evidence="2" type="ORF">DPMN_082858</name>
</gene>
<keyword evidence="3" id="KW-1185">Reference proteome</keyword>
<keyword evidence="1" id="KW-0472">Membrane</keyword>
<evidence type="ECO:0000256" key="1">
    <source>
        <dbReference type="SAM" id="Phobius"/>
    </source>
</evidence>
<comment type="caution">
    <text evidence="2">The sequence shown here is derived from an EMBL/GenBank/DDBJ whole genome shotgun (WGS) entry which is preliminary data.</text>
</comment>
<protein>
    <submittedName>
        <fullName evidence="2">Uncharacterized protein</fullName>
    </submittedName>
</protein>
<organism evidence="2 3">
    <name type="scientific">Dreissena polymorpha</name>
    <name type="common">Zebra mussel</name>
    <name type="synonym">Mytilus polymorpha</name>
    <dbReference type="NCBI Taxonomy" id="45954"/>
    <lineage>
        <taxon>Eukaryota</taxon>
        <taxon>Metazoa</taxon>
        <taxon>Spiralia</taxon>
        <taxon>Lophotrochozoa</taxon>
        <taxon>Mollusca</taxon>
        <taxon>Bivalvia</taxon>
        <taxon>Autobranchia</taxon>
        <taxon>Heteroconchia</taxon>
        <taxon>Euheterodonta</taxon>
        <taxon>Imparidentia</taxon>
        <taxon>Neoheterodontei</taxon>
        <taxon>Myida</taxon>
        <taxon>Dreissenoidea</taxon>
        <taxon>Dreissenidae</taxon>
        <taxon>Dreissena</taxon>
    </lineage>
</organism>
<name>A0A9D3YBC5_DREPO</name>